<evidence type="ECO:0000313" key="4">
    <source>
        <dbReference type="EnsemblPlants" id="cds.evm.model.04.393"/>
    </source>
</evidence>
<dbReference type="OMA" id="PKICNIE"/>
<organism evidence="4 5">
    <name type="scientific">Cannabis sativa</name>
    <name type="common">Hemp</name>
    <name type="synonym">Marijuana</name>
    <dbReference type="NCBI Taxonomy" id="3483"/>
    <lineage>
        <taxon>Eukaryota</taxon>
        <taxon>Viridiplantae</taxon>
        <taxon>Streptophyta</taxon>
        <taxon>Embryophyta</taxon>
        <taxon>Tracheophyta</taxon>
        <taxon>Spermatophyta</taxon>
        <taxon>Magnoliopsida</taxon>
        <taxon>eudicotyledons</taxon>
        <taxon>Gunneridae</taxon>
        <taxon>Pentapetalae</taxon>
        <taxon>rosids</taxon>
        <taxon>fabids</taxon>
        <taxon>Rosales</taxon>
        <taxon>Cannabaceae</taxon>
        <taxon>Cannabis</taxon>
    </lineage>
</organism>
<dbReference type="EMBL" id="UZAU01000358">
    <property type="status" value="NOT_ANNOTATED_CDS"/>
    <property type="molecule type" value="Genomic_DNA"/>
</dbReference>
<name>A0A803PHA2_CANSA</name>
<evidence type="ECO:0000256" key="3">
    <source>
        <dbReference type="ARBA" id="ARBA00023315"/>
    </source>
</evidence>
<dbReference type="PANTHER" id="PTHR31623">
    <property type="entry name" value="F21J9.9"/>
    <property type="match status" value="1"/>
</dbReference>
<dbReference type="Gramene" id="evm.model.04.393">
    <property type="protein sequence ID" value="cds.evm.model.04.393"/>
    <property type="gene ID" value="evm.TU.04.393"/>
</dbReference>
<dbReference type="AlphaFoldDB" id="A0A803PHA2"/>
<dbReference type="PANTHER" id="PTHR31623:SF46">
    <property type="entry name" value="VINORINE SYNTHASE-LIKE"/>
    <property type="match status" value="1"/>
</dbReference>
<sequence length="457" mass="51890">MKVEVTSKDIIKPSSPTPDNLRHYQLSFLDQISPRAYNPFIYYYSLNDTNNESNDNNNIIISEIFDKLKISLSKTLTLYYPLAGRFTKDFSVECNDEGAPFFEARVLKTKLSDVLNNPILVELNDLLPFPLDEYAELPFGVQLNIFPCGGIAIGLCISHRIADALSCLEFTKSWMAITRGEENKVVKPTFISSTLFPPKKIGDYDPCMPLPKKNTNVAKLFVFDAKKVEAVRAKYEEKTRRENHANPKWSRRLSRVEALSAFLYSRFAVASGLDVKTKLVIIFHPVNIRSKFLEPLPENSFGNYYHSSLTFPLSIINTTTTITTEEDHDDKCCELARVIGDEIRNIDKKFVEDLQGVEKSDEYLESLKKGSESLEKGEVSALVFSSLCRFPIYDADFGYGKPIWVSSAHRCFGNIFGFLDNKNGDQIEAYACFRPETMAKLEVDKEFLSLLSPKNIE</sequence>
<dbReference type="GO" id="GO:0016746">
    <property type="term" value="F:acyltransferase activity"/>
    <property type="evidence" value="ECO:0007669"/>
    <property type="project" value="UniProtKB-KW"/>
</dbReference>
<dbReference type="EnsemblPlants" id="evm.model.04.393">
    <property type="protein sequence ID" value="cds.evm.model.04.393"/>
    <property type="gene ID" value="evm.TU.04.393"/>
</dbReference>
<proteinExistence type="inferred from homology"/>
<reference evidence="4" key="1">
    <citation type="submission" date="2018-11" db="EMBL/GenBank/DDBJ databases">
        <authorList>
            <person name="Grassa J C."/>
        </authorList>
    </citation>
    <scope>NUCLEOTIDE SEQUENCE [LARGE SCALE GENOMIC DNA]</scope>
</reference>
<reference evidence="4" key="2">
    <citation type="submission" date="2021-03" db="UniProtKB">
        <authorList>
            <consortium name="EnsemblPlants"/>
        </authorList>
    </citation>
    <scope>IDENTIFICATION</scope>
</reference>
<evidence type="ECO:0000256" key="2">
    <source>
        <dbReference type="ARBA" id="ARBA00022679"/>
    </source>
</evidence>
<accession>A0A803PHA2</accession>
<dbReference type="Pfam" id="PF02458">
    <property type="entry name" value="Transferase"/>
    <property type="match status" value="1"/>
</dbReference>
<evidence type="ECO:0000256" key="1">
    <source>
        <dbReference type="ARBA" id="ARBA00009861"/>
    </source>
</evidence>
<dbReference type="Gene3D" id="3.30.559.10">
    <property type="entry name" value="Chloramphenicol acetyltransferase-like domain"/>
    <property type="match status" value="2"/>
</dbReference>
<dbReference type="Proteomes" id="UP000596661">
    <property type="component" value="Chromosome 4"/>
</dbReference>
<dbReference type="InterPro" id="IPR023213">
    <property type="entry name" value="CAT-like_dom_sf"/>
</dbReference>
<comment type="similarity">
    <text evidence="1">Belongs to the plant acyltransferase family.</text>
</comment>
<protein>
    <recommendedName>
        <fullName evidence="6">Transferase</fullName>
    </recommendedName>
</protein>
<keyword evidence="3" id="KW-0012">Acyltransferase</keyword>
<evidence type="ECO:0000313" key="5">
    <source>
        <dbReference type="Proteomes" id="UP000596661"/>
    </source>
</evidence>
<dbReference type="OrthoDB" id="671439at2759"/>
<evidence type="ECO:0008006" key="6">
    <source>
        <dbReference type="Google" id="ProtNLM"/>
    </source>
</evidence>
<keyword evidence="5" id="KW-1185">Reference proteome</keyword>
<keyword evidence="2" id="KW-0808">Transferase</keyword>